<dbReference type="KEGG" id="thei:K1720_02940"/>
<sequence>MLDEKAALLASQGVIPERITLYLIGGGNLALRGMKEATADIDIVVENIPVLKALDEVLTNTPPELKVGPGVRVIYMKEIEHEYKVKLGAFSVYKKLDPELGDFTLDVFVKRVLRGITLSDGMKVRSIIPDEFMNLKVLRVQLVSLEDIFLFKGVTSLSRIKDIDDLLRLLEHGIDFSIILDELNSQKVLIEPERFEWLIGLLYEKSLMLKDILVERGLKSRGLDKLIKSLEISLQSE</sequence>
<proteinExistence type="predicted"/>
<evidence type="ECO:0000313" key="1">
    <source>
        <dbReference type="EMBL" id="USH00854.1"/>
    </source>
</evidence>
<evidence type="ECO:0000313" key="2">
    <source>
        <dbReference type="Proteomes" id="UP001056425"/>
    </source>
</evidence>
<keyword evidence="2" id="KW-1185">Reference proteome</keyword>
<reference evidence="1 2" key="1">
    <citation type="submission" date="2021-08" db="EMBL/GenBank/DDBJ databases">
        <title>Thermococcus onnuriiensis IOH2.</title>
        <authorList>
            <person name="Park Y.-J."/>
        </authorList>
    </citation>
    <scope>NUCLEOTIDE SEQUENCE [LARGE SCALE GENOMIC DNA]</scope>
    <source>
        <strain evidence="1 2">IOH2</strain>
    </source>
</reference>
<organism evidence="1 2">
    <name type="scientific">Thermococcus argininiproducens</name>
    <dbReference type="NCBI Taxonomy" id="2866384"/>
    <lineage>
        <taxon>Archaea</taxon>
        <taxon>Methanobacteriati</taxon>
        <taxon>Methanobacteriota</taxon>
        <taxon>Thermococci</taxon>
        <taxon>Thermococcales</taxon>
        <taxon>Thermococcaceae</taxon>
        <taxon>Thermococcus</taxon>
    </lineage>
</organism>
<protein>
    <submittedName>
        <fullName evidence="1">Uncharacterized protein</fullName>
    </submittedName>
</protein>
<accession>A0A9E7MBQ1</accession>
<dbReference type="Proteomes" id="UP001056425">
    <property type="component" value="Chromosome"/>
</dbReference>
<dbReference type="AlphaFoldDB" id="A0A9E7MBQ1"/>
<gene>
    <name evidence="1" type="ORF">K1720_02940</name>
</gene>
<name>A0A9E7MBQ1_9EURY</name>
<dbReference type="EMBL" id="CP080572">
    <property type="protein sequence ID" value="USH00854.1"/>
    <property type="molecule type" value="Genomic_DNA"/>
</dbReference>